<feature type="binding site" evidence="5">
    <location>
        <position position="44"/>
    </location>
    <ligand>
        <name>(2E)-4-hydroxy-3-methylbut-2-enyl diphosphate</name>
        <dbReference type="ChEBI" id="CHEBI:128753"/>
    </ligand>
</feature>
<evidence type="ECO:0000256" key="1">
    <source>
        <dbReference type="ARBA" id="ARBA00022485"/>
    </source>
</evidence>
<feature type="binding site" evidence="5">
    <location>
        <position position="227"/>
    </location>
    <ligand>
        <name>dimethylallyl diphosphate</name>
        <dbReference type="ChEBI" id="CHEBI:57623"/>
    </ligand>
</feature>
<feature type="binding site" evidence="5">
    <location>
        <position position="127"/>
    </location>
    <ligand>
        <name>(2E)-4-hydroxy-3-methylbut-2-enyl diphosphate</name>
        <dbReference type="ChEBI" id="CHEBI:128753"/>
    </ligand>
</feature>
<keyword evidence="5 6" id="KW-0560">Oxidoreductase</keyword>
<feature type="binding site" evidence="5">
    <location>
        <position position="167"/>
    </location>
    <ligand>
        <name>(2E)-4-hydroxy-3-methylbut-2-enyl diphosphate</name>
        <dbReference type="ChEBI" id="CHEBI:128753"/>
    </ligand>
</feature>
<dbReference type="GO" id="GO:0051745">
    <property type="term" value="F:4-hydroxy-3-methylbut-2-enyl diphosphate reductase activity"/>
    <property type="evidence" value="ECO:0007669"/>
    <property type="project" value="UniProtKB-UniRule"/>
</dbReference>
<dbReference type="PANTHER" id="PTHR30426">
    <property type="entry name" value="4-HYDROXY-3-METHYLBUT-2-ENYL DIPHOSPHATE REDUCTASE"/>
    <property type="match status" value="1"/>
</dbReference>
<evidence type="ECO:0000256" key="3">
    <source>
        <dbReference type="ARBA" id="ARBA00023004"/>
    </source>
</evidence>
<name>A0A7W6CZF1_9HYPH</name>
<feature type="binding site" evidence="5">
    <location>
        <position position="269"/>
    </location>
    <ligand>
        <name>isopentenyl diphosphate</name>
        <dbReference type="ChEBI" id="CHEBI:128769"/>
    </ligand>
</feature>
<gene>
    <name evidence="5" type="primary">ispH</name>
    <name evidence="6" type="ORF">GGR24_002590</name>
</gene>
<dbReference type="EMBL" id="JACIDR010000004">
    <property type="protein sequence ID" value="MBB3973913.1"/>
    <property type="molecule type" value="Genomic_DNA"/>
</dbReference>
<dbReference type="NCBIfam" id="TIGR00216">
    <property type="entry name" value="ispH_lytB"/>
    <property type="match status" value="1"/>
</dbReference>
<feature type="binding site" evidence="5">
    <location>
        <position position="77"/>
    </location>
    <ligand>
        <name>(2E)-4-hydroxy-3-methylbut-2-enyl diphosphate</name>
        <dbReference type="ChEBI" id="CHEBI:128753"/>
    </ligand>
</feature>
<feature type="binding site" evidence="5">
    <location>
        <position position="77"/>
    </location>
    <ligand>
        <name>dimethylallyl diphosphate</name>
        <dbReference type="ChEBI" id="CHEBI:57623"/>
    </ligand>
</feature>
<feature type="binding site" evidence="5">
    <location>
        <position position="197"/>
    </location>
    <ligand>
        <name>[4Fe-4S] cluster</name>
        <dbReference type="ChEBI" id="CHEBI:49883"/>
    </ligand>
</feature>
<organism evidence="6 7">
    <name type="scientific">Hansschlegelia beijingensis</name>
    <dbReference type="NCBI Taxonomy" id="1133344"/>
    <lineage>
        <taxon>Bacteria</taxon>
        <taxon>Pseudomonadati</taxon>
        <taxon>Pseudomonadota</taxon>
        <taxon>Alphaproteobacteria</taxon>
        <taxon>Hyphomicrobiales</taxon>
        <taxon>Methylopilaceae</taxon>
        <taxon>Hansschlegelia</taxon>
    </lineage>
</organism>
<comment type="pathway">
    <text evidence="5">Isoprenoid biosynthesis; dimethylallyl diphosphate biosynthesis; dimethylallyl diphosphate from (2E)-4-hydroxy-3-methylbutenyl diphosphate: step 1/1.</text>
</comment>
<dbReference type="UniPathway" id="UPA00059">
    <property type="reaction ID" value="UER00105"/>
</dbReference>
<feature type="binding site" evidence="5">
    <location>
        <position position="226"/>
    </location>
    <ligand>
        <name>(2E)-4-hydroxy-3-methylbut-2-enyl diphosphate</name>
        <dbReference type="ChEBI" id="CHEBI:128753"/>
    </ligand>
</feature>
<keyword evidence="4 5" id="KW-0411">Iron-sulfur</keyword>
<protein>
    <recommendedName>
        <fullName evidence="5">4-hydroxy-3-methylbut-2-enyl diphosphate reductase</fullName>
        <shortName evidence="5">HMBPP reductase</shortName>
        <ecNumber evidence="5">1.17.7.4</ecNumber>
    </recommendedName>
</protein>
<feature type="binding site" evidence="5">
    <location>
        <position position="99"/>
    </location>
    <ligand>
        <name>[4Fe-4S] cluster</name>
        <dbReference type="ChEBI" id="CHEBI:49883"/>
    </ligand>
</feature>
<comment type="catalytic activity">
    <reaction evidence="5">
        <text>dimethylallyl diphosphate + 2 oxidized [2Fe-2S]-[ferredoxin] + H2O = (2E)-4-hydroxy-3-methylbut-2-enyl diphosphate + 2 reduced [2Fe-2S]-[ferredoxin] + 2 H(+)</text>
        <dbReference type="Rhea" id="RHEA:24825"/>
        <dbReference type="Rhea" id="RHEA-COMP:10000"/>
        <dbReference type="Rhea" id="RHEA-COMP:10001"/>
        <dbReference type="ChEBI" id="CHEBI:15377"/>
        <dbReference type="ChEBI" id="CHEBI:15378"/>
        <dbReference type="ChEBI" id="CHEBI:33737"/>
        <dbReference type="ChEBI" id="CHEBI:33738"/>
        <dbReference type="ChEBI" id="CHEBI:57623"/>
        <dbReference type="ChEBI" id="CHEBI:128753"/>
        <dbReference type="EC" id="1.17.7.4"/>
    </reaction>
</comment>
<feature type="binding site" evidence="5">
    <location>
        <position position="226"/>
    </location>
    <ligand>
        <name>dimethylallyl diphosphate</name>
        <dbReference type="ChEBI" id="CHEBI:57623"/>
    </ligand>
</feature>
<comment type="catalytic activity">
    <reaction evidence="5">
        <text>isopentenyl diphosphate + 2 oxidized [2Fe-2S]-[ferredoxin] + H2O = (2E)-4-hydroxy-3-methylbut-2-enyl diphosphate + 2 reduced [2Fe-2S]-[ferredoxin] + 2 H(+)</text>
        <dbReference type="Rhea" id="RHEA:24488"/>
        <dbReference type="Rhea" id="RHEA-COMP:10000"/>
        <dbReference type="Rhea" id="RHEA-COMP:10001"/>
        <dbReference type="ChEBI" id="CHEBI:15377"/>
        <dbReference type="ChEBI" id="CHEBI:15378"/>
        <dbReference type="ChEBI" id="CHEBI:33737"/>
        <dbReference type="ChEBI" id="CHEBI:33738"/>
        <dbReference type="ChEBI" id="CHEBI:128753"/>
        <dbReference type="ChEBI" id="CHEBI:128769"/>
        <dbReference type="EC" id="1.17.7.4"/>
    </reaction>
</comment>
<dbReference type="HAMAP" id="MF_00191">
    <property type="entry name" value="IspH"/>
    <property type="match status" value="1"/>
</dbReference>
<keyword evidence="2 5" id="KW-0479">Metal-binding</keyword>
<comment type="caution">
    <text evidence="6">The sequence shown here is derived from an EMBL/GenBank/DDBJ whole genome shotgun (WGS) entry which is preliminary data.</text>
</comment>
<dbReference type="Gene3D" id="3.40.1010.20">
    <property type="entry name" value="4-hydroxy-3-methylbut-2-enyl diphosphate reductase, catalytic domain"/>
    <property type="match status" value="2"/>
</dbReference>
<feature type="binding site" evidence="5">
    <location>
        <position position="44"/>
    </location>
    <ligand>
        <name>dimethylallyl diphosphate</name>
        <dbReference type="ChEBI" id="CHEBI:57623"/>
    </ligand>
</feature>
<feature type="binding site" evidence="5">
    <location>
        <position position="269"/>
    </location>
    <ligand>
        <name>(2E)-4-hydroxy-3-methylbut-2-enyl diphosphate</name>
        <dbReference type="ChEBI" id="CHEBI:128753"/>
    </ligand>
</feature>
<dbReference type="InterPro" id="IPR003451">
    <property type="entry name" value="LytB/IspH"/>
</dbReference>
<dbReference type="GO" id="GO:0046872">
    <property type="term" value="F:metal ion binding"/>
    <property type="evidence" value="ECO:0007669"/>
    <property type="project" value="UniProtKB-KW"/>
</dbReference>
<feature type="binding site" evidence="5">
    <location>
        <position position="127"/>
    </location>
    <ligand>
        <name>isopentenyl diphosphate</name>
        <dbReference type="ChEBI" id="CHEBI:128769"/>
    </ligand>
</feature>
<keyword evidence="1 5" id="KW-0004">4Fe-4S</keyword>
<comment type="similarity">
    <text evidence="5">Belongs to the IspH family.</text>
</comment>
<dbReference type="RefSeq" id="WP_183395780.1">
    <property type="nucleotide sequence ID" value="NZ_JACIDR010000004.1"/>
</dbReference>
<dbReference type="Pfam" id="PF02401">
    <property type="entry name" value="LYTB"/>
    <property type="match status" value="1"/>
</dbReference>
<keyword evidence="7" id="KW-1185">Reference proteome</keyword>
<dbReference type="Proteomes" id="UP000528964">
    <property type="component" value="Unassembled WGS sequence"/>
</dbReference>
<feature type="binding site" evidence="5">
    <location>
        <position position="227"/>
    </location>
    <ligand>
        <name>isopentenyl diphosphate</name>
        <dbReference type="ChEBI" id="CHEBI:128769"/>
    </ligand>
</feature>
<reference evidence="6 7" key="1">
    <citation type="submission" date="2020-08" db="EMBL/GenBank/DDBJ databases">
        <title>Genomic Encyclopedia of Type Strains, Phase IV (KMG-IV): sequencing the most valuable type-strain genomes for metagenomic binning, comparative biology and taxonomic classification.</title>
        <authorList>
            <person name="Goeker M."/>
        </authorList>
    </citation>
    <scope>NUCLEOTIDE SEQUENCE [LARGE SCALE GENOMIC DNA]</scope>
    <source>
        <strain evidence="6 7">DSM 25481</strain>
    </source>
</reference>
<keyword evidence="3 5" id="KW-0408">Iron</keyword>
<keyword evidence="5" id="KW-0414">Isoprene biosynthesis</keyword>
<feature type="active site" description="Proton donor" evidence="5">
    <location>
        <position position="129"/>
    </location>
</feature>
<sequence length="311" mass="33150">MRPLTVLLAAPRGFCAGVRRAVQAVEDARAATDRPIYVRHQIIHNRRVTDRLETAGVRFVDELEQIPPDAVTVLSAHGVGREVAGQAARRAAPVLDATCPLVRRVHLEAARSAQAGRKIVVIGHEGHPEVTGILGHIDGEAAVAASPAEVEALGFAPEDPVAYVVQTTLSVDDARAVIAALHARYADVAGPDVRTICYATQNRQTALRRIAGRADRLVVCGARNSSNANRLREVGEAEGRPTLLIEEAGELPRAFVEEAEVLGVTAAASTPEELVQELLDRLASWRAISVSEVGDPEENVRFAPVDLGALA</sequence>
<evidence type="ECO:0000256" key="5">
    <source>
        <dbReference type="HAMAP-Rule" id="MF_00191"/>
    </source>
</evidence>
<feature type="binding site" evidence="5">
    <location>
        <position position="226"/>
    </location>
    <ligand>
        <name>isopentenyl diphosphate</name>
        <dbReference type="ChEBI" id="CHEBI:128769"/>
    </ligand>
</feature>
<evidence type="ECO:0000313" key="7">
    <source>
        <dbReference type="Proteomes" id="UP000528964"/>
    </source>
</evidence>
<comment type="pathway">
    <text evidence="5">Isoprenoid biosynthesis; isopentenyl diphosphate biosynthesis via DXP pathway; isopentenyl diphosphate from 1-deoxy-D-xylulose 5-phosphate: step 6/6.</text>
</comment>
<dbReference type="GO" id="GO:0050992">
    <property type="term" value="P:dimethylallyl diphosphate biosynthetic process"/>
    <property type="evidence" value="ECO:0007669"/>
    <property type="project" value="UniProtKB-UniRule"/>
</dbReference>
<feature type="binding site" evidence="5">
    <location>
        <position position="227"/>
    </location>
    <ligand>
        <name>(2E)-4-hydroxy-3-methylbut-2-enyl diphosphate</name>
        <dbReference type="ChEBI" id="CHEBI:128753"/>
    </ligand>
</feature>
<accession>A0A7W6CZF1</accession>
<comment type="function">
    <text evidence="5">Catalyzes the conversion of 1-hydroxy-2-methyl-2-(E)-butenyl 4-diphosphate (HMBPP) into a mixture of isopentenyl diphosphate (IPP) and dimethylallyl diphosphate (DMAPP). Acts in the terminal step of the DOXP/MEP pathway for isoprenoid precursor biosynthesis.</text>
</comment>
<proteinExistence type="inferred from homology"/>
<dbReference type="AlphaFoldDB" id="A0A7W6CZF1"/>
<dbReference type="GO" id="GO:0019288">
    <property type="term" value="P:isopentenyl diphosphate biosynthetic process, methylerythritol 4-phosphate pathway"/>
    <property type="evidence" value="ECO:0007669"/>
    <property type="project" value="UniProtKB-UniRule"/>
</dbReference>
<dbReference type="GO" id="GO:0016114">
    <property type="term" value="P:terpenoid biosynthetic process"/>
    <property type="evidence" value="ECO:0007669"/>
    <property type="project" value="UniProtKB-UniRule"/>
</dbReference>
<feature type="binding site" evidence="5">
    <location>
        <position position="44"/>
    </location>
    <ligand>
        <name>isopentenyl diphosphate</name>
        <dbReference type="ChEBI" id="CHEBI:128769"/>
    </ligand>
</feature>
<dbReference type="Gene3D" id="3.40.50.11270">
    <property type="match status" value="1"/>
</dbReference>
<dbReference type="UniPathway" id="UPA00056">
    <property type="reaction ID" value="UER00097"/>
</dbReference>
<evidence type="ECO:0000256" key="4">
    <source>
        <dbReference type="ARBA" id="ARBA00023014"/>
    </source>
</evidence>
<feature type="binding site" evidence="5">
    <location>
        <position position="77"/>
    </location>
    <ligand>
        <name>isopentenyl diphosphate</name>
        <dbReference type="ChEBI" id="CHEBI:128769"/>
    </ligand>
</feature>
<dbReference type="CDD" id="cd13944">
    <property type="entry name" value="lytB_ispH"/>
    <property type="match status" value="1"/>
</dbReference>
<evidence type="ECO:0000256" key="2">
    <source>
        <dbReference type="ARBA" id="ARBA00022723"/>
    </source>
</evidence>
<dbReference type="PANTHER" id="PTHR30426:SF0">
    <property type="entry name" value="4-HYDROXY-3-METHYLBUT-2-ENYL DIPHOSPHATE REDUCTASE"/>
    <property type="match status" value="1"/>
</dbReference>
<feature type="binding site" evidence="5">
    <location>
        <position position="127"/>
    </location>
    <ligand>
        <name>dimethylallyl diphosphate</name>
        <dbReference type="ChEBI" id="CHEBI:57623"/>
    </ligand>
</feature>
<comment type="cofactor">
    <cofactor evidence="5">
        <name>[4Fe-4S] cluster</name>
        <dbReference type="ChEBI" id="CHEBI:49883"/>
    </cofactor>
    <text evidence="5">Binds 1 [4Fe-4S] cluster per subunit.</text>
</comment>
<feature type="binding site" evidence="5">
    <location>
        <position position="225"/>
    </location>
    <ligand>
        <name>isopentenyl diphosphate</name>
        <dbReference type="ChEBI" id="CHEBI:128769"/>
    </ligand>
</feature>
<feature type="binding site" evidence="5">
    <location>
        <position position="225"/>
    </location>
    <ligand>
        <name>dimethylallyl diphosphate</name>
        <dbReference type="ChEBI" id="CHEBI:57623"/>
    </ligand>
</feature>
<evidence type="ECO:0000313" key="6">
    <source>
        <dbReference type="EMBL" id="MBB3973913.1"/>
    </source>
</evidence>
<dbReference type="EC" id="1.17.7.4" evidence="5"/>
<feature type="binding site" evidence="5">
    <location>
        <position position="269"/>
    </location>
    <ligand>
        <name>dimethylallyl diphosphate</name>
        <dbReference type="ChEBI" id="CHEBI:57623"/>
    </ligand>
</feature>
<feature type="binding site" evidence="5">
    <location>
        <position position="15"/>
    </location>
    <ligand>
        <name>[4Fe-4S] cluster</name>
        <dbReference type="ChEBI" id="CHEBI:49883"/>
    </ligand>
</feature>
<dbReference type="GO" id="GO:0051539">
    <property type="term" value="F:4 iron, 4 sulfur cluster binding"/>
    <property type="evidence" value="ECO:0007669"/>
    <property type="project" value="UniProtKB-UniRule"/>
</dbReference>
<feature type="binding site" evidence="5">
    <location>
        <position position="225"/>
    </location>
    <ligand>
        <name>(2E)-4-hydroxy-3-methylbut-2-enyl diphosphate</name>
        <dbReference type="ChEBI" id="CHEBI:128753"/>
    </ligand>
</feature>